<proteinExistence type="predicted"/>
<evidence type="ECO:0000313" key="1">
    <source>
        <dbReference type="EMBL" id="MED6225219.1"/>
    </source>
</evidence>
<gene>
    <name evidence="1" type="ORF">PIB30_091566</name>
</gene>
<sequence length="74" mass="8799">MTTCLRDIERFAAETYTMEIFQDLKKQIEQVGAQNLLRKKRYSKVMLYELVGWVRYRGLVTSHYSHNNSTIMPP</sequence>
<evidence type="ECO:0000313" key="2">
    <source>
        <dbReference type="Proteomes" id="UP001341840"/>
    </source>
</evidence>
<name>A0ABU6ZTA2_9FABA</name>
<keyword evidence="2" id="KW-1185">Reference proteome</keyword>
<organism evidence="1 2">
    <name type="scientific">Stylosanthes scabra</name>
    <dbReference type="NCBI Taxonomy" id="79078"/>
    <lineage>
        <taxon>Eukaryota</taxon>
        <taxon>Viridiplantae</taxon>
        <taxon>Streptophyta</taxon>
        <taxon>Embryophyta</taxon>
        <taxon>Tracheophyta</taxon>
        <taxon>Spermatophyta</taxon>
        <taxon>Magnoliopsida</taxon>
        <taxon>eudicotyledons</taxon>
        <taxon>Gunneridae</taxon>
        <taxon>Pentapetalae</taxon>
        <taxon>rosids</taxon>
        <taxon>fabids</taxon>
        <taxon>Fabales</taxon>
        <taxon>Fabaceae</taxon>
        <taxon>Papilionoideae</taxon>
        <taxon>50 kb inversion clade</taxon>
        <taxon>dalbergioids sensu lato</taxon>
        <taxon>Dalbergieae</taxon>
        <taxon>Pterocarpus clade</taxon>
        <taxon>Stylosanthes</taxon>
    </lineage>
</organism>
<protein>
    <submittedName>
        <fullName evidence="1">Uncharacterized protein</fullName>
    </submittedName>
</protein>
<dbReference type="EMBL" id="JASCZI010273696">
    <property type="protein sequence ID" value="MED6225219.1"/>
    <property type="molecule type" value="Genomic_DNA"/>
</dbReference>
<reference evidence="1 2" key="1">
    <citation type="journal article" date="2023" name="Plants (Basel)">
        <title>Bridging the Gap: Combining Genomics and Transcriptomics Approaches to Understand Stylosanthes scabra, an Orphan Legume from the Brazilian Caatinga.</title>
        <authorList>
            <person name="Ferreira-Neto J.R.C."/>
            <person name="da Silva M.D."/>
            <person name="Binneck E."/>
            <person name="de Melo N.F."/>
            <person name="da Silva R.H."/>
            <person name="de Melo A.L.T.M."/>
            <person name="Pandolfi V."/>
            <person name="Bustamante F.O."/>
            <person name="Brasileiro-Vidal A.C."/>
            <person name="Benko-Iseppon A.M."/>
        </authorList>
    </citation>
    <scope>NUCLEOTIDE SEQUENCE [LARGE SCALE GENOMIC DNA]</scope>
    <source>
        <tissue evidence="1">Leaves</tissue>
    </source>
</reference>
<accession>A0ABU6ZTA2</accession>
<comment type="caution">
    <text evidence="1">The sequence shown here is derived from an EMBL/GenBank/DDBJ whole genome shotgun (WGS) entry which is preliminary data.</text>
</comment>
<dbReference type="Proteomes" id="UP001341840">
    <property type="component" value="Unassembled WGS sequence"/>
</dbReference>